<evidence type="ECO:0000313" key="2">
    <source>
        <dbReference type="EMBL" id="MBA6411671.1"/>
    </source>
</evidence>
<feature type="compositionally biased region" description="Polar residues" evidence="1">
    <location>
        <begin position="9"/>
        <end position="28"/>
    </location>
</feature>
<evidence type="ECO:0000256" key="1">
    <source>
        <dbReference type="SAM" id="MobiDB-lite"/>
    </source>
</evidence>
<dbReference type="AlphaFoldDB" id="A0A7W2TTJ1"/>
<protein>
    <submittedName>
        <fullName evidence="2">Uncharacterized protein</fullName>
    </submittedName>
</protein>
<keyword evidence="3" id="KW-1185">Reference proteome</keyword>
<evidence type="ECO:0000313" key="3">
    <source>
        <dbReference type="Proteomes" id="UP000539350"/>
    </source>
</evidence>
<organism evidence="2 3">
    <name type="scientific">Sediminihaliea albiluteola</name>
    <dbReference type="NCBI Taxonomy" id="2758564"/>
    <lineage>
        <taxon>Bacteria</taxon>
        <taxon>Pseudomonadati</taxon>
        <taxon>Pseudomonadota</taxon>
        <taxon>Gammaproteobacteria</taxon>
        <taxon>Cellvibrionales</taxon>
        <taxon>Halieaceae</taxon>
        <taxon>Sediminihaliea</taxon>
    </lineage>
</organism>
<proteinExistence type="predicted"/>
<dbReference type="SUPFAM" id="SSF53448">
    <property type="entry name" value="Nucleotide-diphospho-sugar transferases"/>
    <property type="match status" value="1"/>
</dbReference>
<dbReference type="RefSeq" id="WP_182168532.1">
    <property type="nucleotide sequence ID" value="NZ_JACFXU010000010.1"/>
</dbReference>
<name>A0A7W2TTJ1_9GAMM</name>
<sequence>MSDEPIISYSFSLGEQNPSPSPSVSAEETASPRPGNHIELYAVDQYESFNLADGVLLVGKNTGGQLFIAQEVALVLPHCTVFRTLDQHAKHLVSIFPQLGGNVDDALRVLMSVRDAGLFISADQICAEINQAAAEPAPRDRSKVFIITCDRPAAVQRLLESMLANAKLARQKQLYLIDDSRDASNASLNRAAVEQFNLLCPVPVNYVGSAEQQSLINHLISAMPNDREAIEFLLTREPWGKLKTYGRARTLCLLLSVGDRCVVMDDDVLCLALQQSDTSAAARFSNGMAEAHFYRDLQEWQGRWQKAEFDPLLGHTRCLGMGLAEALTDLGLAELQPQQLEGVSALPFLGFNANTPVLVTQSGTVGDPGTANNAWLANMSLNSIKEMLATPGGLMNALATRQCWVGHPQAVVLKRAVMSQVTGLDNRHLLPPYFPAMRGEDQLFGAMLEFLMPDSAVLEYDWAVPHLPLEERQGNRSGDSVVPRGGLQLLSSYLAEGKPSDRSLDLGTRLSLLAARLESLAALSTQGLQACFRSNLTRRQALMLQTLNDRLQDSAVLDESWQQYLQSNAQDCMAALQQVTSLSDLPQVPEHWNNERVADEIRRCAKYFARALLAWPKMRELASQFEL</sequence>
<accession>A0A7W2TTJ1</accession>
<comment type="caution">
    <text evidence="2">The sequence shown here is derived from an EMBL/GenBank/DDBJ whole genome shotgun (WGS) entry which is preliminary data.</text>
</comment>
<feature type="region of interest" description="Disordered" evidence="1">
    <location>
        <begin position="9"/>
        <end position="33"/>
    </location>
</feature>
<reference evidence="2 3" key="1">
    <citation type="submission" date="2020-07" db="EMBL/GenBank/DDBJ databases">
        <title>Halieaceae bacterium, F7430, whole genome shotgun sequencing project.</title>
        <authorList>
            <person name="Jiang S."/>
            <person name="Liu Z.W."/>
            <person name="Du Z.J."/>
        </authorList>
    </citation>
    <scope>NUCLEOTIDE SEQUENCE [LARGE SCALE GENOMIC DNA]</scope>
    <source>
        <strain evidence="2 3">F7430</strain>
    </source>
</reference>
<gene>
    <name evidence="2" type="ORF">H2508_00865</name>
</gene>
<dbReference type="Proteomes" id="UP000539350">
    <property type="component" value="Unassembled WGS sequence"/>
</dbReference>
<dbReference type="EMBL" id="JACFXU010000010">
    <property type="protein sequence ID" value="MBA6411671.1"/>
    <property type="molecule type" value="Genomic_DNA"/>
</dbReference>
<dbReference type="InterPro" id="IPR029044">
    <property type="entry name" value="Nucleotide-diphossugar_trans"/>
</dbReference>